<dbReference type="EMBL" id="CAJVCH010566814">
    <property type="protein sequence ID" value="CAG7832757.1"/>
    <property type="molecule type" value="Genomic_DNA"/>
</dbReference>
<evidence type="ECO:0000313" key="4">
    <source>
        <dbReference type="Proteomes" id="UP000708208"/>
    </source>
</evidence>
<gene>
    <name evidence="3" type="ORF">AFUS01_LOCUS42425</name>
</gene>
<dbReference type="Proteomes" id="UP000708208">
    <property type="component" value="Unassembled WGS sequence"/>
</dbReference>
<keyword evidence="2" id="KW-0472">Membrane</keyword>
<evidence type="ECO:0000313" key="3">
    <source>
        <dbReference type="EMBL" id="CAG7832757.1"/>
    </source>
</evidence>
<accession>A0A8J2LC45</accession>
<keyword evidence="2" id="KW-1133">Transmembrane helix</keyword>
<feature type="transmembrane region" description="Helical" evidence="2">
    <location>
        <begin position="122"/>
        <end position="142"/>
    </location>
</feature>
<proteinExistence type="predicted"/>
<name>A0A8J2LC45_9HEXA</name>
<keyword evidence="4" id="KW-1185">Reference proteome</keyword>
<dbReference type="AlphaFoldDB" id="A0A8J2LC45"/>
<comment type="caution">
    <text evidence="3">The sequence shown here is derived from an EMBL/GenBank/DDBJ whole genome shotgun (WGS) entry which is preliminary data.</text>
</comment>
<evidence type="ECO:0000256" key="1">
    <source>
        <dbReference type="SAM" id="MobiDB-lite"/>
    </source>
</evidence>
<sequence>MTTPYNSTSTTSTSTTSTSTTTTKFPGGFFLLCGEDHTTAACDPAPKAKIEVKPPPSRARLTIPDEFRLQTHKPESRVRIVASPKIARGTKLGTLNDIRRFHHAKDCGYLLQSFSRYMTNHLLIGCGYSSTAPLVGAQIFIFTKVYNRLWNLEAPKESVATLLTFIRVARANAVGGVFQHYRGDEQQWYNIGVYASKYLAAASVMALYYLQKILGLPYMTVNKLVRYLRSS</sequence>
<protein>
    <submittedName>
        <fullName evidence="3">Uncharacterized protein</fullName>
    </submittedName>
</protein>
<feature type="region of interest" description="Disordered" evidence="1">
    <location>
        <begin position="1"/>
        <end position="21"/>
    </location>
</feature>
<evidence type="ECO:0000256" key="2">
    <source>
        <dbReference type="SAM" id="Phobius"/>
    </source>
</evidence>
<reference evidence="3" key="1">
    <citation type="submission" date="2021-06" db="EMBL/GenBank/DDBJ databases">
        <authorList>
            <person name="Hodson N. C."/>
            <person name="Mongue J. A."/>
            <person name="Jaron S. K."/>
        </authorList>
    </citation>
    <scope>NUCLEOTIDE SEQUENCE</scope>
</reference>
<feature type="transmembrane region" description="Helical" evidence="2">
    <location>
        <begin position="191"/>
        <end position="210"/>
    </location>
</feature>
<organism evidence="3 4">
    <name type="scientific">Allacma fusca</name>
    <dbReference type="NCBI Taxonomy" id="39272"/>
    <lineage>
        <taxon>Eukaryota</taxon>
        <taxon>Metazoa</taxon>
        <taxon>Ecdysozoa</taxon>
        <taxon>Arthropoda</taxon>
        <taxon>Hexapoda</taxon>
        <taxon>Collembola</taxon>
        <taxon>Symphypleona</taxon>
        <taxon>Sminthuridae</taxon>
        <taxon>Allacma</taxon>
    </lineage>
</organism>
<feature type="compositionally biased region" description="Low complexity" evidence="1">
    <location>
        <begin position="7"/>
        <end position="21"/>
    </location>
</feature>
<keyword evidence="2" id="KW-0812">Transmembrane</keyword>